<name>A0A839SN23_9SPHI</name>
<gene>
    <name evidence="1" type="ORF">FHS11_005221</name>
</gene>
<protein>
    <submittedName>
        <fullName evidence="1">Uncharacterized protein</fullName>
    </submittedName>
</protein>
<dbReference type="EMBL" id="JACHWX010000024">
    <property type="protein sequence ID" value="MBB3058763.1"/>
    <property type="molecule type" value="Genomic_DNA"/>
</dbReference>
<organism evidence="1 2">
    <name type="scientific">Mucilaginibacter gotjawali</name>
    <dbReference type="NCBI Taxonomy" id="1550579"/>
    <lineage>
        <taxon>Bacteria</taxon>
        <taxon>Pseudomonadati</taxon>
        <taxon>Bacteroidota</taxon>
        <taxon>Sphingobacteriia</taxon>
        <taxon>Sphingobacteriales</taxon>
        <taxon>Sphingobacteriaceae</taxon>
        <taxon>Mucilaginibacter</taxon>
    </lineage>
</organism>
<evidence type="ECO:0000313" key="1">
    <source>
        <dbReference type="EMBL" id="MBB3058763.1"/>
    </source>
</evidence>
<dbReference type="Proteomes" id="UP000539265">
    <property type="component" value="Unassembled WGS sequence"/>
</dbReference>
<keyword evidence="2" id="KW-1185">Reference proteome</keyword>
<dbReference type="AlphaFoldDB" id="A0A839SN23"/>
<accession>A0A839SN23</accession>
<feature type="non-terminal residue" evidence="1">
    <location>
        <position position="38"/>
    </location>
</feature>
<comment type="caution">
    <text evidence="1">The sequence shown here is derived from an EMBL/GenBank/DDBJ whole genome shotgun (WGS) entry which is preliminary data.</text>
</comment>
<proteinExistence type="predicted"/>
<reference evidence="1" key="1">
    <citation type="submission" date="2020-08" db="EMBL/GenBank/DDBJ databases">
        <title>Genomic Encyclopedia of Type Strains, Phase III (KMG-III): the genomes of soil and plant-associated and newly described type strains.</title>
        <authorList>
            <person name="Whitman W."/>
        </authorList>
    </citation>
    <scope>NUCLEOTIDE SEQUENCE [LARGE SCALE GENOMIC DNA]</scope>
    <source>
        <strain evidence="1">CECT 8628</strain>
    </source>
</reference>
<sequence length="38" mass="4336">MDESSLDKTIYQIIGSAPWKFPANDFAADWTNTFLPFP</sequence>
<evidence type="ECO:0000313" key="2">
    <source>
        <dbReference type="Proteomes" id="UP000539265"/>
    </source>
</evidence>